<dbReference type="FunFam" id="1.10.8.60:FF:000030">
    <property type="entry name" value="replication factor C subunit 3"/>
    <property type="match status" value="1"/>
</dbReference>
<comment type="caution">
    <text evidence="2">The sequence shown here is derived from an EMBL/GenBank/DDBJ whole genome shotgun (WGS) entry which is preliminary data.</text>
</comment>
<dbReference type="Gene3D" id="3.40.50.300">
    <property type="entry name" value="P-loop containing nucleotide triphosphate hydrolases"/>
    <property type="match status" value="1"/>
</dbReference>
<gene>
    <name evidence="2" type="ORF">ZIOFF_038899</name>
</gene>
<name>A0A8J5G1E1_ZINOF</name>
<feature type="compositionally biased region" description="Basic and acidic residues" evidence="1">
    <location>
        <begin position="122"/>
        <end position="132"/>
    </location>
</feature>
<sequence>MNTLVDTIRRFSSEPVIASSSELGSLVFEVSAARSSFLSEERFLRKHPVIHLLSLGFSPGRRQDLPGSGSAVPTSAASTVDIQRLGLSFFFDRCSGGASLLLDSSPTANLFGLAPIPKFSMRGEESGSKADTDSTSPGRKSLMESELVLPRSDDSNGPAYAIASSGNKDTAKMTAARSTGSVEEKRYVWADKYRPNILTKFICNKDKALELHQMVSSGKGSHLIFEGPPGVGKKTMILATLREMFGSENVKVKMELRKFELKGEFVSSIEISMGTSSRHVEVNLSDMHGYEKYVLVTLINESHISSEKHVICDGRNCRVIVIHDADNLSTDAQHYVSWLMEKYQGCNKIFFCCSEASKLHIIEPLCKTVKLQPPSDDEIVQVLEYIGNQESIYLPKHMSKIIAENSKNNLRQAIRSFEASWKSNYSLKENKDILTGWEDVIAGIAKSLIKEQSPKQLYIIRGKLKNLIEHDVSPDFIFSTLFEELKKHLDEHLKAKAEFLYHKYQYQQDSDKWNDSKKNLRYFMRIEGTVRIGRTIRIGDHLTQGSSFGVDQHKKAKRSPDTIAIQQTPMPTHHHGKVEEEGGLGRKDLSAASYQTSLSDAGERSETPPEQTPPSGRHTPVVRHVLALQQEQEPPPHHHQNQNHPGQGGDATP</sequence>
<proteinExistence type="predicted"/>
<dbReference type="InterPro" id="IPR050238">
    <property type="entry name" value="DNA_Rep/Repair_Clamp_Loader"/>
</dbReference>
<feature type="compositionally biased region" description="Basic and acidic residues" evidence="1">
    <location>
        <begin position="577"/>
        <end position="589"/>
    </location>
</feature>
<feature type="region of interest" description="Disordered" evidence="1">
    <location>
        <begin position="122"/>
        <end position="143"/>
    </location>
</feature>
<dbReference type="InterPro" id="IPR008921">
    <property type="entry name" value="DNA_pol3_clamp-load_cplx_C"/>
</dbReference>
<keyword evidence="3" id="KW-1185">Reference proteome</keyword>
<dbReference type="EMBL" id="JACMSC010000011">
    <property type="protein sequence ID" value="KAG6499143.1"/>
    <property type="molecule type" value="Genomic_DNA"/>
</dbReference>
<organism evidence="2 3">
    <name type="scientific">Zingiber officinale</name>
    <name type="common">Ginger</name>
    <name type="synonym">Amomum zingiber</name>
    <dbReference type="NCBI Taxonomy" id="94328"/>
    <lineage>
        <taxon>Eukaryota</taxon>
        <taxon>Viridiplantae</taxon>
        <taxon>Streptophyta</taxon>
        <taxon>Embryophyta</taxon>
        <taxon>Tracheophyta</taxon>
        <taxon>Spermatophyta</taxon>
        <taxon>Magnoliopsida</taxon>
        <taxon>Liliopsida</taxon>
        <taxon>Zingiberales</taxon>
        <taxon>Zingiberaceae</taxon>
        <taxon>Zingiber</taxon>
    </lineage>
</organism>
<evidence type="ECO:0000256" key="1">
    <source>
        <dbReference type="SAM" id="MobiDB-lite"/>
    </source>
</evidence>
<dbReference type="GO" id="GO:0005634">
    <property type="term" value="C:nucleus"/>
    <property type="evidence" value="ECO:0007669"/>
    <property type="project" value="TreeGrafter"/>
</dbReference>
<dbReference type="SUPFAM" id="SSF52540">
    <property type="entry name" value="P-loop containing nucleoside triphosphate hydrolases"/>
    <property type="match status" value="1"/>
</dbReference>
<accession>A0A8J5G1E1</accession>
<dbReference type="GO" id="GO:0005663">
    <property type="term" value="C:DNA replication factor C complex"/>
    <property type="evidence" value="ECO:0007669"/>
    <property type="project" value="TreeGrafter"/>
</dbReference>
<dbReference type="SUPFAM" id="SSF48019">
    <property type="entry name" value="post-AAA+ oligomerization domain-like"/>
    <property type="match status" value="1"/>
</dbReference>
<dbReference type="GO" id="GO:0006261">
    <property type="term" value="P:DNA-templated DNA replication"/>
    <property type="evidence" value="ECO:0007669"/>
    <property type="project" value="TreeGrafter"/>
</dbReference>
<dbReference type="InterPro" id="IPR027417">
    <property type="entry name" value="P-loop_NTPase"/>
</dbReference>
<dbReference type="PANTHER" id="PTHR11669">
    <property type="entry name" value="REPLICATION FACTOR C / DNA POLYMERASE III GAMMA-TAU SUBUNIT"/>
    <property type="match status" value="1"/>
</dbReference>
<protein>
    <recommendedName>
        <fullName evidence="4">Replication factor C subunit 3</fullName>
    </recommendedName>
</protein>
<dbReference type="GO" id="GO:0006281">
    <property type="term" value="P:DNA repair"/>
    <property type="evidence" value="ECO:0007669"/>
    <property type="project" value="TreeGrafter"/>
</dbReference>
<dbReference type="Gene3D" id="1.20.272.10">
    <property type="match status" value="1"/>
</dbReference>
<dbReference type="GO" id="GO:0003677">
    <property type="term" value="F:DNA binding"/>
    <property type="evidence" value="ECO:0007669"/>
    <property type="project" value="InterPro"/>
</dbReference>
<evidence type="ECO:0000313" key="2">
    <source>
        <dbReference type="EMBL" id="KAG6499143.1"/>
    </source>
</evidence>
<dbReference type="PANTHER" id="PTHR11669:SF52">
    <property type="entry name" value="OS10G0574500 PROTEIN"/>
    <property type="match status" value="1"/>
</dbReference>
<evidence type="ECO:0000313" key="3">
    <source>
        <dbReference type="Proteomes" id="UP000734854"/>
    </source>
</evidence>
<dbReference type="Proteomes" id="UP000734854">
    <property type="component" value="Unassembled WGS sequence"/>
</dbReference>
<dbReference type="Gene3D" id="1.10.8.60">
    <property type="match status" value="1"/>
</dbReference>
<dbReference type="AlphaFoldDB" id="A0A8J5G1E1"/>
<evidence type="ECO:0008006" key="4">
    <source>
        <dbReference type="Google" id="ProtNLM"/>
    </source>
</evidence>
<dbReference type="GO" id="GO:0003689">
    <property type="term" value="F:DNA clamp loader activity"/>
    <property type="evidence" value="ECO:0007669"/>
    <property type="project" value="TreeGrafter"/>
</dbReference>
<reference evidence="2 3" key="1">
    <citation type="submission" date="2020-08" db="EMBL/GenBank/DDBJ databases">
        <title>Plant Genome Project.</title>
        <authorList>
            <person name="Zhang R.-G."/>
        </authorList>
    </citation>
    <scope>NUCLEOTIDE SEQUENCE [LARGE SCALE GENOMIC DNA]</scope>
    <source>
        <tissue evidence="2">Rhizome</tissue>
    </source>
</reference>
<feature type="region of interest" description="Disordered" evidence="1">
    <location>
        <begin position="543"/>
        <end position="653"/>
    </location>
</feature>